<sequence>MDCRVCMAVGDFLVHPDDGVSQIGGFSHESEHDLAMMVSNFLENDSVGAKSNFHFISIQWIALCNISCIKICLVKLLRLLSYDAYHEYIDVVSYKDNGSIEQFIIDIDFRSHFEIARAIESYNRMLSSLPIIYMGSLTKLNDYYSKMLFSTISSFKQNSMPLTPWRSLDYLEAKWQSSY</sequence>
<comment type="caution">
    <text evidence="1">The sequence shown here is derived from an EMBL/GenBank/DDBJ whole genome shotgun (WGS) entry which is preliminary data.</text>
</comment>
<protein>
    <submittedName>
        <fullName evidence="1">Uncharacterized protein</fullName>
    </submittedName>
</protein>
<dbReference type="AlphaFoldDB" id="A0AA38YII1"/>
<dbReference type="PANTHER" id="PTHR31579">
    <property type="entry name" value="OS03G0796600 PROTEIN"/>
    <property type="match status" value="1"/>
</dbReference>
<dbReference type="PANTHER" id="PTHR31579:SF39">
    <property type="entry name" value="OS01G0973600 PROTEIN"/>
    <property type="match status" value="1"/>
</dbReference>
<accession>A0AA38YII1</accession>
<name>A0AA38YII1_VITRO</name>
<dbReference type="Proteomes" id="UP001168098">
    <property type="component" value="Unassembled WGS sequence"/>
</dbReference>
<proteinExistence type="predicted"/>
<dbReference type="EMBL" id="JARBHA010000020">
    <property type="protein sequence ID" value="KAJ9671046.1"/>
    <property type="molecule type" value="Genomic_DNA"/>
</dbReference>
<organism evidence="1 2">
    <name type="scientific">Vitis rotundifolia</name>
    <name type="common">Muscadine grape</name>
    <dbReference type="NCBI Taxonomy" id="103349"/>
    <lineage>
        <taxon>Eukaryota</taxon>
        <taxon>Viridiplantae</taxon>
        <taxon>Streptophyta</taxon>
        <taxon>Embryophyta</taxon>
        <taxon>Tracheophyta</taxon>
        <taxon>Spermatophyta</taxon>
        <taxon>Magnoliopsida</taxon>
        <taxon>eudicotyledons</taxon>
        <taxon>Gunneridae</taxon>
        <taxon>Pentapetalae</taxon>
        <taxon>rosids</taxon>
        <taxon>Vitales</taxon>
        <taxon>Vitaceae</taxon>
        <taxon>Viteae</taxon>
        <taxon>Vitis</taxon>
    </lineage>
</organism>
<evidence type="ECO:0000313" key="2">
    <source>
        <dbReference type="Proteomes" id="UP001168098"/>
    </source>
</evidence>
<evidence type="ECO:0000313" key="1">
    <source>
        <dbReference type="EMBL" id="KAJ9671046.1"/>
    </source>
</evidence>
<keyword evidence="2" id="KW-1185">Reference proteome</keyword>
<dbReference type="NCBIfam" id="TIGR01615">
    <property type="entry name" value="A_thal_3542"/>
    <property type="match status" value="1"/>
</dbReference>
<reference evidence="1 2" key="1">
    <citation type="journal article" date="2023" name="BMC Biotechnol.">
        <title>Vitis rotundifolia cv Carlos genome sequencing.</title>
        <authorList>
            <person name="Huff M."/>
            <person name="Hulse-Kemp A."/>
            <person name="Scheffler B."/>
            <person name="Youngblood R."/>
            <person name="Simpson S."/>
            <person name="Babiker E."/>
            <person name="Staton M."/>
        </authorList>
    </citation>
    <scope>NUCLEOTIDE SEQUENCE [LARGE SCALE GENOMIC DNA]</scope>
    <source>
        <tissue evidence="1">Leaf</tissue>
    </source>
</reference>
<gene>
    <name evidence="1" type="ORF">PVL29_027167</name>
</gene>
<dbReference type="InterPro" id="IPR006502">
    <property type="entry name" value="PDDEXK-like"/>
</dbReference>
<dbReference type="Pfam" id="PF04720">
    <property type="entry name" value="PDDEXK_6"/>
    <property type="match status" value="1"/>
</dbReference>